<dbReference type="PROSITE" id="PS51450">
    <property type="entry name" value="LRR"/>
    <property type="match status" value="2"/>
</dbReference>
<comment type="similarity">
    <text evidence="7">Belongs to the LRR-containing bacterial E3 ligase family.</text>
</comment>
<evidence type="ECO:0000256" key="2">
    <source>
        <dbReference type="ARBA" id="ARBA00012483"/>
    </source>
</evidence>
<reference evidence="9 10" key="1">
    <citation type="submission" date="2016-10" db="EMBL/GenBank/DDBJ databases">
        <title>Comparative genome analysis of multiple Pseudomonas spp. focuses on biocontrol and plant growth promoting traits.</title>
        <authorList>
            <person name="Tao X.-Y."/>
            <person name="Taylor C.G."/>
        </authorList>
    </citation>
    <scope>NUCLEOTIDE SEQUENCE [LARGE SCALE GENOMIC DNA]</scope>
    <source>
        <strain evidence="9 10">15D11</strain>
    </source>
</reference>
<gene>
    <name evidence="9" type="ORF">BHU25_25095</name>
</gene>
<dbReference type="Pfam" id="PF00560">
    <property type="entry name" value="LRR_1"/>
    <property type="match status" value="1"/>
</dbReference>
<dbReference type="EMBL" id="MOAM01000046">
    <property type="protein sequence ID" value="ROL62940.1"/>
    <property type="molecule type" value="Genomic_DNA"/>
</dbReference>
<evidence type="ECO:0000256" key="1">
    <source>
        <dbReference type="ARBA" id="ARBA00000900"/>
    </source>
</evidence>
<dbReference type="Pfam" id="PF20178">
    <property type="entry name" value="ToxA_N"/>
    <property type="match status" value="1"/>
</dbReference>
<dbReference type="GO" id="GO:0016567">
    <property type="term" value="P:protein ubiquitination"/>
    <property type="evidence" value="ECO:0007669"/>
    <property type="project" value="InterPro"/>
</dbReference>
<name>A0A423CUK1_9PSED</name>
<accession>A0A423CUK1</accession>
<keyword evidence="6" id="KW-0843">Virulence</keyword>
<evidence type="ECO:0000256" key="6">
    <source>
        <dbReference type="ARBA" id="ARBA00023026"/>
    </source>
</evidence>
<dbReference type="InterPro" id="IPR003591">
    <property type="entry name" value="Leu-rich_rpt_typical-subtyp"/>
</dbReference>
<evidence type="ECO:0000256" key="7">
    <source>
        <dbReference type="PROSITE-ProRule" id="PRU01398"/>
    </source>
</evidence>
<evidence type="ECO:0000313" key="9">
    <source>
        <dbReference type="EMBL" id="ROL62940.1"/>
    </source>
</evidence>
<dbReference type="GO" id="GO:0005576">
    <property type="term" value="C:extracellular region"/>
    <property type="evidence" value="ECO:0007669"/>
    <property type="project" value="UniProtKB-UniRule"/>
</dbReference>
<keyword evidence="5" id="KW-0677">Repeat</keyword>
<dbReference type="InterPro" id="IPR046673">
    <property type="entry name" value="ToxA_N"/>
</dbReference>
<keyword evidence="10" id="KW-1185">Reference proteome</keyword>
<evidence type="ECO:0000256" key="4">
    <source>
        <dbReference type="ARBA" id="ARBA00022729"/>
    </source>
</evidence>
<proteinExistence type="inferred from homology"/>
<evidence type="ECO:0000313" key="10">
    <source>
        <dbReference type="Proteomes" id="UP000285286"/>
    </source>
</evidence>
<dbReference type="Pfam" id="PF14496">
    <property type="entry name" value="NEL"/>
    <property type="match status" value="1"/>
</dbReference>
<protein>
    <recommendedName>
        <fullName evidence="2">RING-type E3 ubiquitin transferase</fullName>
        <ecNumber evidence="2">2.3.2.27</ecNumber>
    </recommendedName>
</protein>
<dbReference type="InterPro" id="IPR050328">
    <property type="entry name" value="Dev_Immune_Receptor"/>
</dbReference>
<evidence type="ECO:0000256" key="5">
    <source>
        <dbReference type="ARBA" id="ARBA00022737"/>
    </source>
</evidence>
<evidence type="ECO:0000259" key="8">
    <source>
        <dbReference type="PROSITE" id="PS52053"/>
    </source>
</evidence>
<sequence>MQGVSVLDFVRFCRELDLGGQYQKHIDSVFDPDGVVGIPQSTRELFRECDRYALQVDAHVALMRGAISAAMYKQVLEISELKTGIQEQGVPLRLKRLKLAGIELRGVSVFEFSFQPLGHLAVIQRPWVRLLVHIPQDPFSPLKEYPGWDEFEQDLAGKLSRDSYRQFFVRLALRRQWPALHTQLQNRLFEQRNGQQVALSSPSLALDAILRPEPLFEDLFNQCLQRLQDDARFIAVPTATLDASERQAALDKALEIGLDVLGLAAFVVPGLDEVLFGVVASQLMKEVFTGLDDWAEGDRHEAFNCLTHVVGEVAGLAAGAVIVGTAATLVRNSALFKALALVRKDNGALRLCLPDLKPYALDLDSAIVGTASEQGIYQIGEQQVVRIEDSFYRIEQDSETGSWRIRHPVRSGAWAPVLEHNGKGAWRSRFDSPHRWQGSQYLFRRLGPGVEDLGDEEVTSVLAVSGADEVQLRQLHLHRRPPSGALVDACERARLQRRLQRFSQQLQNPAAVADESLLKRALQLMPSSADEPGPQEQVQKWLQANWQRFFEHCLAAERPPASSLVARDFPGLGPAMVEEIEASATSAERLRMADGRRVPLRLARQARQALGETRLAHALEGFFWPQMANTDCDRLLLHMLMQDPRWPAALELGIEGVGPAVRGPALIRRGDLYIDGQRPEAAPRDLLELAWELAGLDAAEDLPALRRQLGVQAGAQRAMVGRVLGGVKEQWWTPLQRFADGRLGYALSGGGARLPVSPRSIEEEILELYPDYSAQEIAAYLEPYRARPAEARALLQRRREELQGLQSGLRRWQGASVDSEQALGRQQFSERLVQAWRHQSPSLRTPLGRTLGYRLDLGGLMVGELPGLQAVDLHHVLELDMAGMNLAAVPAEFLAHFGRLRYLDLSGNELALIPPGIENRLSLQNLRMSNNRIVLDARDAARMGDLLNLDSLHLEGNPLGIPPDVSRLPQLRILTLNNTEITRVPEGLHDRSRLEWVDLSDNQISQLPEHFLEEPRSFLRMIELEGNALSDEQYRRLRRLQAPPTPVRVTAGDAAQQFWTGPVSANRQLVEYWQRLRNEPQAGNLMTVLERLAQTVEAQEQSESMRTRVAGILRYAVEGPMAEDLLRFAGDPQQSIGHPLLAFENLESRVQGHRALLDALQEHGPRQLLDFARASFNREELRRFVIEQVLLEPELFARRDELQLLYQQELYGRLALPGDARDLILTDLALSTAQLDAALAHVQGALVQARLPRFMTRQPNWVEYLHQRHASAWLELDARFNQLSAVQRLREASLPEAERLQRERGRQLQQAMDEAALLLRLTREALGLPAAPGG</sequence>
<feature type="domain" description="NEL" evidence="8">
    <location>
        <begin position="1051"/>
        <end position="1334"/>
    </location>
</feature>
<dbReference type="InterPro" id="IPR001611">
    <property type="entry name" value="Leu-rich_rpt"/>
</dbReference>
<keyword evidence="3" id="KW-0433">Leucine-rich repeat</keyword>
<dbReference type="Proteomes" id="UP000285286">
    <property type="component" value="Unassembled WGS sequence"/>
</dbReference>
<comment type="catalytic activity">
    <reaction evidence="1">
        <text>S-ubiquitinyl-[E2 ubiquitin-conjugating enzyme]-L-cysteine + [acceptor protein]-L-lysine = [E2 ubiquitin-conjugating enzyme]-L-cysteine + N(6)-ubiquitinyl-[acceptor protein]-L-lysine.</text>
        <dbReference type="EC" id="2.3.2.27"/>
    </reaction>
</comment>
<dbReference type="PANTHER" id="PTHR24373:SF392">
    <property type="entry name" value="NEPHROCAN"/>
    <property type="match status" value="1"/>
</dbReference>
<dbReference type="Gene3D" id="3.80.10.10">
    <property type="entry name" value="Ribonuclease Inhibitor"/>
    <property type="match status" value="1"/>
</dbReference>
<dbReference type="PANTHER" id="PTHR24373">
    <property type="entry name" value="SLIT RELATED LEUCINE-RICH REPEAT NEURONAL PROTEIN"/>
    <property type="match status" value="1"/>
</dbReference>
<dbReference type="Gene3D" id="1.20.58.360">
    <property type="entry name" value="Shigella T3SS effector IpaH defines"/>
    <property type="match status" value="1"/>
</dbReference>
<keyword evidence="7" id="KW-0833">Ubl conjugation pathway</keyword>
<comment type="caution">
    <text evidence="7">Lacks conserved residue(s) required for the propagation of feature annotation.</text>
</comment>
<dbReference type="SUPFAM" id="SSF52058">
    <property type="entry name" value="L domain-like"/>
    <property type="match status" value="1"/>
</dbReference>
<comment type="caution">
    <text evidence="9">The sequence shown here is derived from an EMBL/GenBank/DDBJ whole genome shotgun (WGS) entry which is preliminary data.</text>
</comment>
<evidence type="ECO:0000256" key="3">
    <source>
        <dbReference type="ARBA" id="ARBA00022614"/>
    </source>
</evidence>
<dbReference type="GO" id="GO:0061630">
    <property type="term" value="F:ubiquitin protein ligase activity"/>
    <property type="evidence" value="ECO:0007669"/>
    <property type="project" value="UniProtKB-EC"/>
</dbReference>
<dbReference type="EC" id="2.3.2.27" evidence="2"/>
<keyword evidence="7" id="KW-0964">Secreted</keyword>
<dbReference type="InterPro" id="IPR029487">
    <property type="entry name" value="NEL_dom"/>
</dbReference>
<keyword evidence="4" id="KW-0732">Signal</keyword>
<keyword evidence="7" id="KW-1035">Host cytoplasm</keyword>
<organism evidence="9 10">
    <name type="scientific">Pseudomonas vranovensis</name>
    <dbReference type="NCBI Taxonomy" id="321661"/>
    <lineage>
        <taxon>Bacteria</taxon>
        <taxon>Pseudomonadati</taxon>
        <taxon>Pseudomonadota</taxon>
        <taxon>Gammaproteobacteria</taxon>
        <taxon>Pseudomonadales</taxon>
        <taxon>Pseudomonadaceae</taxon>
        <taxon>Pseudomonas</taxon>
    </lineage>
</organism>
<dbReference type="InterPro" id="IPR032675">
    <property type="entry name" value="LRR_dom_sf"/>
</dbReference>
<dbReference type="SMART" id="SM00369">
    <property type="entry name" value="LRR_TYP"/>
    <property type="match status" value="4"/>
</dbReference>
<dbReference type="PROSITE" id="PS52053">
    <property type="entry name" value="NEL"/>
    <property type="match status" value="1"/>
</dbReference>